<gene>
    <name evidence="8" type="primary">BEST3</name>
</gene>
<keyword evidence="7" id="KW-0868">Chloride</keyword>
<dbReference type="GO" id="GO:0005254">
    <property type="term" value="F:chloride channel activity"/>
    <property type="evidence" value="ECO:0007669"/>
    <property type="project" value="UniProtKB-KW"/>
</dbReference>
<keyword evidence="7" id="KW-1003">Cell membrane</keyword>
<dbReference type="PANTHER" id="PTHR10736:SF2">
    <property type="entry name" value="BESTROPHIN-3"/>
    <property type="match status" value="1"/>
</dbReference>
<name>A0AAX7TMW4_ASTCA</name>
<dbReference type="AlphaFoldDB" id="A0AAX7TMW4"/>
<proteinExistence type="inferred from homology"/>
<dbReference type="InterPro" id="IPR021134">
    <property type="entry name" value="Bestrophin-like"/>
</dbReference>
<dbReference type="GeneTree" id="ENSGT00940000157777"/>
<dbReference type="InterPro" id="IPR000615">
    <property type="entry name" value="Bestrophin"/>
</dbReference>
<keyword evidence="7" id="KW-0813">Transport</keyword>
<evidence type="ECO:0000256" key="1">
    <source>
        <dbReference type="ARBA" id="ARBA00004370"/>
    </source>
</evidence>
<dbReference type="Pfam" id="PF01062">
    <property type="entry name" value="Bestrophin"/>
    <property type="match status" value="1"/>
</dbReference>
<feature type="transmembrane region" description="Helical" evidence="7">
    <location>
        <begin position="36"/>
        <end position="54"/>
    </location>
</feature>
<keyword evidence="7" id="KW-0407">Ion channel</keyword>
<reference evidence="8" key="3">
    <citation type="submission" date="2025-09" db="UniProtKB">
        <authorList>
            <consortium name="Ensembl"/>
        </authorList>
    </citation>
    <scope>IDENTIFICATION</scope>
</reference>
<comment type="similarity">
    <text evidence="6 7">Belongs to the anion channel-forming bestrophin (TC 1.A.46) family. Calcium-sensitive chloride channel subfamily.</text>
</comment>
<dbReference type="Proteomes" id="UP000265100">
    <property type="component" value="Chromosome 17"/>
</dbReference>
<dbReference type="PANTHER" id="PTHR10736">
    <property type="entry name" value="BESTROPHIN"/>
    <property type="match status" value="1"/>
</dbReference>
<feature type="transmembrane region" description="Helical" evidence="7">
    <location>
        <begin position="75"/>
        <end position="94"/>
    </location>
</feature>
<keyword evidence="7" id="KW-0406">Ion transport</keyword>
<evidence type="ECO:0000313" key="9">
    <source>
        <dbReference type="Proteomes" id="UP000265100"/>
    </source>
</evidence>
<keyword evidence="2 7" id="KW-0812">Transmembrane</keyword>
<keyword evidence="7" id="KW-0869">Chloride channel</keyword>
<evidence type="ECO:0000313" key="8">
    <source>
        <dbReference type="Ensembl" id="ENSACLP00000057922.1"/>
    </source>
</evidence>
<dbReference type="GO" id="GO:0034707">
    <property type="term" value="C:chloride channel complex"/>
    <property type="evidence" value="ECO:0007669"/>
    <property type="project" value="UniProtKB-KW"/>
</dbReference>
<evidence type="ECO:0000256" key="3">
    <source>
        <dbReference type="ARBA" id="ARBA00022989"/>
    </source>
</evidence>
<accession>A0AAX7TMW4</accession>
<organism evidence="8 9">
    <name type="scientific">Astatotilapia calliptera</name>
    <name type="common">Eastern happy</name>
    <name type="synonym">Chromis callipterus</name>
    <dbReference type="NCBI Taxonomy" id="8154"/>
    <lineage>
        <taxon>Eukaryota</taxon>
        <taxon>Metazoa</taxon>
        <taxon>Chordata</taxon>
        <taxon>Craniata</taxon>
        <taxon>Vertebrata</taxon>
        <taxon>Euteleostomi</taxon>
        <taxon>Actinopterygii</taxon>
        <taxon>Neopterygii</taxon>
        <taxon>Teleostei</taxon>
        <taxon>Neoteleostei</taxon>
        <taxon>Acanthomorphata</taxon>
        <taxon>Ovalentaria</taxon>
        <taxon>Cichlomorphae</taxon>
        <taxon>Cichliformes</taxon>
        <taxon>Cichlidae</taxon>
        <taxon>African cichlids</taxon>
        <taxon>Pseudocrenilabrinae</taxon>
        <taxon>Haplochromini</taxon>
        <taxon>Astatotilapia</taxon>
    </lineage>
</organism>
<evidence type="ECO:0000256" key="5">
    <source>
        <dbReference type="ARBA" id="ARBA00024167"/>
    </source>
</evidence>
<keyword evidence="4 7" id="KW-0472">Membrane</keyword>
<reference evidence="8" key="1">
    <citation type="submission" date="2018-05" db="EMBL/GenBank/DDBJ databases">
        <authorList>
            <person name="Datahose"/>
        </authorList>
    </citation>
    <scope>NUCLEOTIDE SEQUENCE</scope>
</reference>
<evidence type="ECO:0000256" key="4">
    <source>
        <dbReference type="ARBA" id="ARBA00023136"/>
    </source>
</evidence>
<dbReference type="Ensembl" id="ENSACLT00000047054.1">
    <property type="protein sequence ID" value="ENSACLP00000057922.1"/>
    <property type="gene ID" value="ENSACLG00000011062.2"/>
</dbReference>
<evidence type="ECO:0000256" key="6">
    <source>
        <dbReference type="ARBA" id="ARBA00034769"/>
    </source>
</evidence>
<comment type="subcellular location">
    <subcellularLocation>
        <location evidence="7">Cell membrane</location>
        <topology evidence="7">Multi-pass membrane protein</topology>
    </subcellularLocation>
    <subcellularLocation>
        <location evidence="1">Membrane</location>
    </subcellularLocation>
</comment>
<evidence type="ECO:0000256" key="2">
    <source>
        <dbReference type="ARBA" id="ARBA00022692"/>
    </source>
</evidence>
<reference evidence="8" key="2">
    <citation type="submission" date="2025-08" db="UniProtKB">
        <authorList>
            <consortium name="Ensembl"/>
        </authorList>
    </citation>
    <scope>IDENTIFICATION</scope>
</reference>
<evidence type="ECO:0000256" key="7">
    <source>
        <dbReference type="RuleBase" id="RU363126"/>
    </source>
</evidence>
<comment type="catalytic activity">
    <reaction evidence="5">
        <text>chloride(in) = chloride(out)</text>
        <dbReference type="Rhea" id="RHEA:29823"/>
        <dbReference type="ChEBI" id="CHEBI:17996"/>
    </reaction>
</comment>
<dbReference type="GO" id="GO:0005886">
    <property type="term" value="C:plasma membrane"/>
    <property type="evidence" value="ECO:0007669"/>
    <property type="project" value="UniProtKB-SubCell"/>
</dbReference>
<keyword evidence="9" id="KW-1185">Reference proteome</keyword>
<keyword evidence="3 7" id="KW-1133">Transmembrane helix</keyword>
<sequence>MTVTYSSKVANATFFGFHQLLLRWKGSIYKLLYREFILFALLYTVLSVVYRIVLSEDQKRLFEKLSMYCDKYAEQIPVTFVLGFYVTLVVNRWWNQFVNLPWPDRLMFHISSCVQGKDEYGRLLRRTLVRYVNLTSLLIFRSVSTAVCKRFPTMDHVVEAGFMTPEERKVFENVRSPHLKYWIPVVWFSNLASKARQEGRIQDSIDLQNILNEMNRFRTWCATLFGYNWVGVPLVYTQVVTLAVYTFFFACLIGRQFLDHTRGYQGHDLDLYVPVFTLLQFFFYCGWLKVAEQLINPFGDDDDDFEANWIIDRNLQVSLLAVDEMHMNMPHMTKDIYWNDCDARPPYTLAAADYCIPSFLGSTTDMGSEIKFSEKFYQHDKFFFNVSSSLSDILQFDDTDVSHDHQRQQDYTLPRRQESVKCLLLSFFNLKLISGKKEVSIKTAESRKISTCENVNKGVDLERYYLLNSLIMRP</sequence>
<protein>
    <recommendedName>
        <fullName evidence="7">Bestrophin homolog</fullName>
    </recommendedName>
</protein>
<feature type="transmembrane region" description="Helical" evidence="7">
    <location>
        <begin position="235"/>
        <end position="257"/>
    </location>
</feature>
<comment type="function">
    <text evidence="7">Forms chloride channels.</text>
</comment>